<dbReference type="RefSeq" id="WP_085798086.1">
    <property type="nucleotide sequence ID" value="NZ_FWFO01000008.1"/>
</dbReference>
<dbReference type="Pfam" id="PF00702">
    <property type="entry name" value="Hydrolase"/>
    <property type="match status" value="1"/>
</dbReference>
<name>A0A1Y5TYM6_9RHOB</name>
<dbReference type="PANTHER" id="PTHR47829">
    <property type="entry name" value="HYDROLASE, PUTATIVE (AFU_ORTHOLOGUE AFUA_1G12880)-RELATED"/>
    <property type="match status" value="1"/>
</dbReference>
<dbReference type="PANTHER" id="PTHR47829:SF1">
    <property type="entry name" value="HAD FAMILY PHOSPHATASE"/>
    <property type="match status" value="1"/>
</dbReference>
<organism evidence="1 2">
    <name type="scientific">Falsiruegeria litorea R37</name>
    <dbReference type="NCBI Taxonomy" id="1200284"/>
    <lineage>
        <taxon>Bacteria</taxon>
        <taxon>Pseudomonadati</taxon>
        <taxon>Pseudomonadota</taxon>
        <taxon>Alphaproteobacteria</taxon>
        <taxon>Rhodobacterales</taxon>
        <taxon>Roseobacteraceae</taxon>
        <taxon>Falsiruegeria</taxon>
    </lineage>
</organism>
<evidence type="ECO:0000313" key="1">
    <source>
        <dbReference type="EMBL" id="SLN73685.1"/>
    </source>
</evidence>
<protein>
    <submittedName>
        <fullName evidence="1">Phosphatase/MT3486</fullName>
        <ecNumber evidence="1">3.1.-.-</ecNumber>
    </submittedName>
</protein>
<dbReference type="InterPro" id="IPR023198">
    <property type="entry name" value="PGP-like_dom2"/>
</dbReference>
<dbReference type="NCBIfam" id="TIGR01509">
    <property type="entry name" value="HAD-SF-IA-v3"/>
    <property type="match status" value="1"/>
</dbReference>
<sequence length="235" mass="26512">MTTEPAEALILDFGSVVTLTMFETHRFSERNLGLPEGSLTWMGPFDPDNDTLWTTMQRDEITERDYWLTRAREVGQMLGQDWTEMAQFVIAARGKDTEKIIRPEMEPLAEIVKSSGKKLAILSNELDLFFGKTLRQSLRFLDHFDVISDATYTKILKPDPRAYQACLDDLGLEAHQCVFIDDQMRNVVGGQQAGLRSLHLDVKLPLDAFNTALTELGIDAKFTAPGQLARTKDLS</sequence>
<dbReference type="PRINTS" id="PR00413">
    <property type="entry name" value="HADHALOGNASE"/>
</dbReference>
<dbReference type="InterPro" id="IPR036412">
    <property type="entry name" value="HAD-like_sf"/>
</dbReference>
<dbReference type="InterPro" id="IPR006439">
    <property type="entry name" value="HAD-SF_hydro_IA"/>
</dbReference>
<dbReference type="EC" id="3.1.-.-" evidence="1"/>
<dbReference type="OrthoDB" id="9807742at2"/>
<accession>A0A1Y5TYM6</accession>
<dbReference type="InterPro" id="IPR052898">
    <property type="entry name" value="ACAD10-like"/>
</dbReference>
<keyword evidence="2" id="KW-1185">Reference proteome</keyword>
<evidence type="ECO:0000313" key="2">
    <source>
        <dbReference type="Proteomes" id="UP000193077"/>
    </source>
</evidence>
<dbReference type="InterPro" id="IPR023214">
    <property type="entry name" value="HAD_sf"/>
</dbReference>
<dbReference type="Gene3D" id="1.10.150.240">
    <property type="entry name" value="Putative phosphatase, domain 2"/>
    <property type="match status" value="1"/>
</dbReference>
<proteinExistence type="predicted"/>
<dbReference type="EMBL" id="FWFO01000008">
    <property type="protein sequence ID" value="SLN73685.1"/>
    <property type="molecule type" value="Genomic_DNA"/>
</dbReference>
<dbReference type="AlphaFoldDB" id="A0A1Y5TYM6"/>
<dbReference type="Gene3D" id="3.40.50.1000">
    <property type="entry name" value="HAD superfamily/HAD-like"/>
    <property type="match status" value="1"/>
</dbReference>
<keyword evidence="1" id="KW-0378">Hydrolase</keyword>
<reference evidence="1 2" key="1">
    <citation type="submission" date="2017-03" db="EMBL/GenBank/DDBJ databases">
        <authorList>
            <person name="Afonso C.L."/>
            <person name="Miller P.J."/>
            <person name="Scott M.A."/>
            <person name="Spackman E."/>
            <person name="Goraichik I."/>
            <person name="Dimitrov K.M."/>
            <person name="Suarez D.L."/>
            <person name="Swayne D.E."/>
        </authorList>
    </citation>
    <scope>NUCLEOTIDE SEQUENCE [LARGE SCALE GENOMIC DNA]</scope>
    <source>
        <strain evidence="1 2">CECT 7639</strain>
    </source>
</reference>
<dbReference type="GO" id="GO:0016787">
    <property type="term" value="F:hydrolase activity"/>
    <property type="evidence" value="ECO:0007669"/>
    <property type="project" value="UniProtKB-KW"/>
</dbReference>
<gene>
    <name evidence="1" type="ORF">TRL7639_04444</name>
</gene>
<dbReference type="Proteomes" id="UP000193077">
    <property type="component" value="Unassembled WGS sequence"/>
</dbReference>
<dbReference type="SUPFAM" id="SSF56784">
    <property type="entry name" value="HAD-like"/>
    <property type="match status" value="1"/>
</dbReference>